<dbReference type="Proteomes" id="UP000652761">
    <property type="component" value="Unassembled WGS sequence"/>
</dbReference>
<evidence type="ECO:0000313" key="3">
    <source>
        <dbReference type="Proteomes" id="UP000652761"/>
    </source>
</evidence>
<keyword evidence="3" id="KW-1185">Reference proteome</keyword>
<proteinExistence type="predicted"/>
<feature type="non-terminal residue" evidence="2">
    <location>
        <position position="1"/>
    </location>
</feature>
<evidence type="ECO:0000256" key="1">
    <source>
        <dbReference type="SAM" id="MobiDB-lite"/>
    </source>
</evidence>
<dbReference type="OrthoDB" id="685358at2759"/>
<reference evidence="2" key="1">
    <citation type="submission" date="2017-07" db="EMBL/GenBank/DDBJ databases">
        <title>Taro Niue Genome Assembly and Annotation.</title>
        <authorList>
            <person name="Atibalentja N."/>
            <person name="Keating K."/>
            <person name="Fields C.J."/>
        </authorList>
    </citation>
    <scope>NUCLEOTIDE SEQUENCE</scope>
    <source>
        <strain evidence="2">Niue_2</strain>
        <tissue evidence="2">Leaf</tissue>
    </source>
</reference>
<organism evidence="2 3">
    <name type="scientific">Colocasia esculenta</name>
    <name type="common">Wild taro</name>
    <name type="synonym">Arum esculentum</name>
    <dbReference type="NCBI Taxonomy" id="4460"/>
    <lineage>
        <taxon>Eukaryota</taxon>
        <taxon>Viridiplantae</taxon>
        <taxon>Streptophyta</taxon>
        <taxon>Embryophyta</taxon>
        <taxon>Tracheophyta</taxon>
        <taxon>Spermatophyta</taxon>
        <taxon>Magnoliopsida</taxon>
        <taxon>Liliopsida</taxon>
        <taxon>Araceae</taxon>
        <taxon>Aroideae</taxon>
        <taxon>Colocasieae</taxon>
        <taxon>Colocasia</taxon>
    </lineage>
</organism>
<dbReference type="InterPro" id="IPR032675">
    <property type="entry name" value="LRR_dom_sf"/>
</dbReference>
<protein>
    <submittedName>
        <fullName evidence="2">Uncharacterized protein</fullName>
    </submittedName>
</protein>
<dbReference type="AlphaFoldDB" id="A0A843X392"/>
<evidence type="ECO:0000313" key="2">
    <source>
        <dbReference type="EMBL" id="MQM11855.1"/>
    </source>
</evidence>
<feature type="region of interest" description="Disordered" evidence="1">
    <location>
        <begin position="25"/>
        <end position="44"/>
    </location>
</feature>
<gene>
    <name evidence="2" type="ORF">Taro_044767</name>
</gene>
<sequence>MGAADIYPLFYISTHRRQTRTEISASVGKRGGGARGRRERGGAAEPAQIVRGRGREQKPMAIATAPFSYRSPSLLLLLCLLLSEGIGRSDSMLGYAKLQMWPSCVLESTENIDFRRMIVQDADIEVLVKARDHMLIGLKLDKCSGFSTDALRLLARSC</sequence>
<name>A0A843X392_COLES</name>
<comment type="caution">
    <text evidence="2">The sequence shown here is derived from an EMBL/GenBank/DDBJ whole genome shotgun (WGS) entry which is preliminary data.</text>
</comment>
<accession>A0A843X392</accession>
<dbReference type="EMBL" id="NMUH01005128">
    <property type="protein sequence ID" value="MQM11855.1"/>
    <property type="molecule type" value="Genomic_DNA"/>
</dbReference>
<dbReference type="Gene3D" id="3.80.10.10">
    <property type="entry name" value="Ribonuclease Inhibitor"/>
    <property type="match status" value="1"/>
</dbReference>